<evidence type="ECO:0000256" key="7">
    <source>
        <dbReference type="ARBA" id="ARBA00047575"/>
    </source>
</evidence>
<evidence type="ECO:0000256" key="1">
    <source>
        <dbReference type="ARBA" id="ARBA00022801"/>
    </source>
</evidence>
<dbReference type="EC" id="3.2.2.5" evidence="4"/>
<dbReference type="AlphaFoldDB" id="A0AB73IIE6"/>
<dbReference type="CDD" id="cd01406">
    <property type="entry name" value="SIR2-like"/>
    <property type="match status" value="1"/>
</dbReference>
<keyword evidence="9" id="KW-0812">Transmembrane</keyword>
<dbReference type="InterPro" id="IPR041486">
    <property type="entry name" value="ThsA_STALD"/>
</dbReference>
<keyword evidence="1" id="KW-0378">Hydrolase</keyword>
<organism evidence="11 12">
    <name type="scientific">Paraburkholderia caledonica</name>
    <dbReference type="NCBI Taxonomy" id="134536"/>
    <lineage>
        <taxon>Bacteria</taxon>
        <taxon>Pseudomonadati</taxon>
        <taxon>Pseudomonadota</taxon>
        <taxon>Betaproteobacteria</taxon>
        <taxon>Burkholderiales</taxon>
        <taxon>Burkholderiaceae</taxon>
        <taxon>Paraburkholderia</taxon>
    </lineage>
</organism>
<reference evidence="11" key="1">
    <citation type="submission" date="2023-07" db="EMBL/GenBank/DDBJ databases">
        <title>Sorghum-associated microbial communities from plants grown in Nebraska, USA.</title>
        <authorList>
            <person name="Schachtman D."/>
        </authorList>
    </citation>
    <scope>NUCLEOTIDE SEQUENCE</scope>
    <source>
        <strain evidence="11">DS1061</strain>
    </source>
</reference>
<keyword evidence="9" id="KW-0472">Membrane</keyword>
<dbReference type="InterPro" id="IPR029035">
    <property type="entry name" value="DHS-like_NAD/FAD-binding_dom"/>
</dbReference>
<proteinExistence type="inferred from homology"/>
<evidence type="ECO:0000256" key="3">
    <source>
        <dbReference type="ARBA" id="ARBA00023118"/>
    </source>
</evidence>
<evidence type="ECO:0000256" key="4">
    <source>
        <dbReference type="ARBA" id="ARBA00034327"/>
    </source>
</evidence>
<keyword evidence="3" id="KW-0051">Antiviral defense</keyword>
<evidence type="ECO:0000256" key="9">
    <source>
        <dbReference type="SAM" id="Phobius"/>
    </source>
</evidence>
<evidence type="ECO:0000256" key="6">
    <source>
        <dbReference type="ARBA" id="ARBA00035033"/>
    </source>
</evidence>
<comment type="caution">
    <text evidence="8">Lacks conserved residue(s) required for the propagation of feature annotation.</text>
</comment>
<keyword evidence="9" id="KW-1133">Transmembrane helix</keyword>
<evidence type="ECO:0000256" key="8">
    <source>
        <dbReference type="PROSITE-ProRule" id="PRU00236"/>
    </source>
</evidence>
<protein>
    <recommendedName>
        <fullName evidence="6">NAD(+) hydrolase ThsA</fullName>
        <ecNumber evidence="4">3.2.2.5</ecNumber>
    </recommendedName>
</protein>
<dbReference type="EMBL" id="JAURTK010000006">
    <property type="protein sequence ID" value="MDP9649685.1"/>
    <property type="molecule type" value="Genomic_DNA"/>
</dbReference>
<accession>A0AB73IIE6</accession>
<keyword evidence="2" id="KW-0520">NAD</keyword>
<comment type="similarity">
    <text evidence="5">Belongs to the soluble Thoeris ThsA family.</text>
</comment>
<gene>
    <name evidence="11" type="ORF">J2793_005152</name>
</gene>
<dbReference type="GO" id="GO:0003953">
    <property type="term" value="F:NAD+ nucleosidase activity"/>
    <property type="evidence" value="ECO:0007669"/>
    <property type="project" value="UniProtKB-EC"/>
</dbReference>
<evidence type="ECO:0000256" key="2">
    <source>
        <dbReference type="ARBA" id="ARBA00023027"/>
    </source>
</evidence>
<dbReference type="RefSeq" id="WP_392394960.1">
    <property type="nucleotide sequence ID" value="NZ_JAURTK010000006.1"/>
</dbReference>
<dbReference type="InterPro" id="IPR026590">
    <property type="entry name" value="Ssirtuin_cat_dom"/>
</dbReference>
<feature type="transmembrane region" description="Helical" evidence="9">
    <location>
        <begin position="329"/>
        <end position="350"/>
    </location>
</feature>
<dbReference type="Pfam" id="PF18185">
    <property type="entry name" value="STALD"/>
    <property type="match status" value="1"/>
</dbReference>
<feature type="domain" description="Deacetylase sirtuin-type" evidence="10">
    <location>
        <begin position="10"/>
        <end position="285"/>
    </location>
</feature>
<comment type="caution">
    <text evidence="11">The sequence shown here is derived from an EMBL/GenBank/DDBJ whole genome shotgun (WGS) entry which is preliminary data.</text>
</comment>
<name>A0AB73IIE6_9BURK</name>
<dbReference type="Pfam" id="PF13289">
    <property type="entry name" value="SIR2_2"/>
    <property type="match status" value="1"/>
</dbReference>
<evidence type="ECO:0000256" key="5">
    <source>
        <dbReference type="ARBA" id="ARBA00035014"/>
    </source>
</evidence>
<dbReference type="PROSITE" id="PS50305">
    <property type="entry name" value="SIRTUIN"/>
    <property type="match status" value="1"/>
</dbReference>
<dbReference type="SUPFAM" id="SSF52467">
    <property type="entry name" value="DHS-like NAD/FAD-binding domain"/>
    <property type="match status" value="1"/>
</dbReference>
<comment type="catalytic activity">
    <reaction evidence="7">
        <text>NAD(+) + H2O = ADP-D-ribose + nicotinamide + H(+)</text>
        <dbReference type="Rhea" id="RHEA:16301"/>
        <dbReference type="ChEBI" id="CHEBI:15377"/>
        <dbReference type="ChEBI" id="CHEBI:15378"/>
        <dbReference type="ChEBI" id="CHEBI:17154"/>
        <dbReference type="ChEBI" id="CHEBI:57540"/>
        <dbReference type="ChEBI" id="CHEBI:57967"/>
        <dbReference type="EC" id="3.2.2.5"/>
    </reaction>
    <physiologicalReaction direction="left-to-right" evidence="7">
        <dbReference type="Rhea" id="RHEA:16302"/>
    </physiologicalReaction>
</comment>
<evidence type="ECO:0000313" key="12">
    <source>
        <dbReference type="Proteomes" id="UP001229486"/>
    </source>
</evidence>
<dbReference type="Proteomes" id="UP001229486">
    <property type="component" value="Unassembled WGS sequence"/>
</dbReference>
<evidence type="ECO:0000313" key="11">
    <source>
        <dbReference type="EMBL" id="MDP9649685.1"/>
    </source>
</evidence>
<evidence type="ECO:0000259" key="10">
    <source>
        <dbReference type="PROSITE" id="PS50305"/>
    </source>
</evidence>
<sequence>MATKQVKGVSAKFSGEVLAFIRAFTDGLVDNNVSIFAGAGLSASLGYVNWKELLRSVAEELGLDIDRETNLVALAQYHLNERRNRSELNRRIISEFSDIRKPTTNHEILARLPISTYWTTNYDRMIETALEQANKIADVKYEVRQLKKTTPNRDAIVYKMHGDVEHPDDAVLTKDDYEGYFRKHEPFVTALSGDLTAKTFLFLGFSFSDPNIDYVMSRVRVTLHQAPKQHYCIMRREQKKAREKNADFEYRKHQQSFLIKDLARIGVHTLLVDGYEDITRILGAIEQEYRQRTIFISGSADDFAPWKMEIANQFIAGLSQALVEKKYRIVTGFGLGVGPSVIAGALAPILRDKRRYRQTQLVARPFPIAISDARERRKAYQRYREEMIGLAGIAIFLFGNKRKGDDIIDADGVVAEFDIAFEQGLKVIPVGATGHVAAQLWRRVTDDLPAFYPDATVGFRRSLYALAPTSILPDPGAFIQAVVKVVEVIRSNA</sequence>
<dbReference type="GO" id="GO:0051607">
    <property type="term" value="P:defense response to virus"/>
    <property type="evidence" value="ECO:0007669"/>
    <property type="project" value="UniProtKB-KW"/>
</dbReference>